<organism evidence="2 3">
    <name type="scientific">Rhodococcus opacus</name>
    <name type="common">Nocardia opaca</name>
    <dbReference type="NCBI Taxonomy" id="37919"/>
    <lineage>
        <taxon>Bacteria</taxon>
        <taxon>Bacillati</taxon>
        <taxon>Actinomycetota</taxon>
        <taxon>Actinomycetes</taxon>
        <taxon>Mycobacteriales</taxon>
        <taxon>Nocardiaceae</taxon>
        <taxon>Rhodococcus</taxon>
    </lineage>
</organism>
<proteinExistence type="predicted"/>
<protein>
    <submittedName>
        <fullName evidence="2">Alpha/beta hydrolase</fullName>
    </submittedName>
</protein>
<keyword evidence="2" id="KW-0378">Hydrolase</keyword>
<dbReference type="Gene3D" id="3.40.50.1820">
    <property type="entry name" value="alpha/beta hydrolase"/>
    <property type="match status" value="1"/>
</dbReference>
<evidence type="ECO:0000313" key="2">
    <source>
        <dbReference type="EMBL" id="PQP22770.1"/>
    </source>
</evidence>
<dbReference type="Pfam" id="PF00561">
    <property type="entry name" value="Abhydrolase_1"/>
    <property type="match status" value="1"/>
</dbReference>
<dbReference type="EMBL" id="PUIO01000028">
    <property type="protein sequence ID" value="PQP22770.1"/>
    <property type="molecule type" value="Genomic_DNA"/>
</dbReference>
<name>A0A2S8J6S6_RHOOP</name>
<dbReference type="PANTHER" id="PTHR43329">
    <property type="entry name" value="EPOXIDE HYDROLASE"/>
    <property type="match status" value="1"/>
</dbReference>
<dbReference type="Proteomes" id="UP000239290">
    <property type="component" value="Unassembled WGS sequence"/>
</dbReference>
<feature type="domain" description="AB hydrolase-1" evidence="1">
    <location>
        <begin position="31"/>
        <end position="271"/>
    </location>
</feature>
<dbReference type="RefSeq" id="WP_105417607.1">
    <property type="nucleotide sequence ID" value="NZ_PUIO01000028.1"/>
</dbReference>
<dbReference type="InterPro" id="IPR000073">
    <property type="entry name" value="AB_hydrolase_1"/>
</dbReference>
<dbReference type="SUPFAM" id="SSF53474">
    <property type="entry name" value="alpha/beta-Hydrolases"/>
    <property type="match status" value="1"/>
</dbReference>
<comment type="caution">
    <text evidence="2">The sequence shown here is derived from an EMBL/GenBank/DDBJ whole genome shotgun (WGS) entry which is preliminary data.</text>
</comment>
<evidence type="ECO:0000313" key="3">
    <source>
        <dbReference type="Proteomes" id="UP000239290"/>
    </source>
</evidence>
<sequence>MSENTSAKLHHVLHRVAPDVSLHAVVAGAGPAVFLLHGFPQTWHEWTPVIDELAQHHTVVAVDLKGAGNSSKPLIGYDKVTMAAELDGLRQALGFETVQVVGHDIGGMVAYAWAATHRDTVTRLAIFDVPIPGAELWDTIYADPTVWHFAFHQNRDLPEFLISGREYGYVESFLRNRATNHGAFTDRDVELYARAFAQPGAIRSTLEWYRAFERDAEDNRKFKQEPLTIPVLALGGENRWGPKIVDMVSEFGSNVTGGSIPDCGHWVVEERPNAVLVALANFLDR</sequence>
<evidence type="ECO:0000259" key="1">
    <source>
        <dbReference type="Pfam" id="PF00561"/>
    </source>
</evidence>
<dbReference type="GO" id="GO:0016787">
    <property type="term" value="F:hydrolase activity"/>
    <property type="evidence" value="ECO:0007669"/>
    <property type="project" value="UniProtKB-KW"/>
</dbReference>
<gene>
    <name evidence="2" type="ORF">C5613_22135</name>
</gene>
<dbReference type="AlphaFoldDB" id="A0A2S8J6S6"/>
<dbReference type="InterPro" id="IPR029058">
    <property type="entry name" value="AB_hydrolase_fold"/>
</dbReference>
<reference evidence="3" key="1">
    <citation type="submission" date="2018-02" db="EMBL/GenBank/DDBJ databases">
        <title>Draft genome sequencing of Rhodococcus opacus KU647198.</title>
        <authorList>
            <person name="Zheng B.-X."/>
        </authorList>
    </citation>
    <scope>NUCLEOTIDE SEQUENCE [LARGE SCALE GENOMIC DNA]</scope>
    <source>
        <strain evidence="3">04-OD7</strain>
    </source>
</reference>
<accession>A0A2S8J6S6</accession>